<keyword evidence="1" id="KW-0812">Transmembrane</keyword>
<keyword evidence="1" id="KW-1133">Transmembrane helix</keyword>
<dbReference type="Gene3D" id="2.30.30.40">
    <property type="entry name" value="SH3 Domains"/>
    <property type="match status" value="1"/>
</dbReference>
<keyword evidence="4" id="KW-1185">Reference proteome</keyword>
<evidence type="ECO:0000259" key="2">
    <source>
        <dbReference type="PROSITE" id="PS51781"/>
    </source>
</evidence>
<feature type="transmembrane region" description="Helical" evidence="1">
    <location>
        <begin position="141"/>
        <end position="166"/>
    </location>
</feature>
<dbReference type="PANTHER" id="PTHR34408">
    <property type="entry name" value="FAMILY PROTEIN, PUTATIVE-RELATED"/>
    <property type="match status" value="1"/>
</dbReference>
<reference evidence="3 4" key="1">
    <citation type="journal article" date="2014" name="Acta Crystallogr. D">
        <title>Structure-based characterization and antifreeze properties of a hyperactive ice-binding protein from the Antarctic bacterium Flavobacterium frigoris PS1.</title>
        <authorList>
            <person name="Do H."/>
            <person name="Kim S.J."/>
            <person name="Kim H.J."/>
            <person name="Lee J.H."/>
        </authorList>
    </citation>
    <scope>NUCLEOTIDE SEQUENCE [LARGE SCALE GENOMIC DNA]</scope>
    <source>
        <strain evidence="3 4">PS1</strain>
    </source>
</reference>
<dbReference type="STRING" id="1086011.HJ01_02429"/>
<dbReference type="PATRIC" id="fig|1086011.3.peg.2378"/>
<dbReference type="PROSITE" id="PS51781">
    <property type="entry name" value="SH3B"/>
    <property type="match status" value="1"/>
</dbReference>
<protein>
    <recommendedName>
        <fullName evidence="2">SH3b domain-containing protein</fullName>
    </recommendedName>
</protein>
<comment type="caution">
    <text evidence="3">The sequence shown here is derived from an EMBL/GenBank/DDBJ whole genome shotgun (WGS) entry which is preliminary data.</text>
</comment>
<evidence type="ECO:0000313" key="3">
    <source>
        <dbReference type="EMBL" id="EIA08707.1"/>
    </source>
</evidence>
<dbReference type="SMART" id="SM00287">
    <property type="entry name" value="SH3b"/>
    <property type="match status" value="1"/>
</dbReference>
<feature type="domain" description="SH3b" evidence="2">
    <location>
        <begin position="21"/>
        <end position="83"/>
    </location>
</feature>
<dbReference type="EMBL" id="AHKF01000018">
    <property type="protein sequence ID" value="EIA08707.1"/>
    <property type="molecule type" value="Genomic_DNA"/>
</dbReference>
<name>H7FT10_FLAFP</name>
<dbReference type="OrthoDB" id="761626at2"/>
<gene>
    <name evidence="3" type="ORF">HJ01_02429</name>
</gene>
<evidence type="ECO:0000313" key="4">
    <source>
        <dbReference type="Proteomes" id="UP000005566"/>
    </source>
</evidence>
<feature type="transmembrane region" description="Helical" evidence="1">
    <location>
        <begin position="100"/>
        <end position="118"/>
    </location>
</feature>
<dbReference type="Proteomes" id="UP000005566">
    <property type="component" value="Unassembled WGS sequence"/>
</dbReference>
<evidence type="ECO:0000256" key="1">
    <source>
        <dbReference type="SAM" id="Phobius"/>
    </source>
</evidence>
<keyword evidence="1" id="KW-0472">Membrane</keyword>
<sequence>MKNNKKIVLIFFIIFINISYSQTYSIDVKKLNVREKPDQNSRVIGSFSKNDTVNTISEEGDWLKVENNNKIGYISKKYVSAQKNEKSKIENGFIPGFKKVFLNSFLLICLVLFTYQTYKRRIADSRYKTGYRNGKFSIREYITYGTYSLIFSLIIGIISGVTSWIATF</sequence>
<proteinExistence type="predicted"/>
<dbReference type="AlphaFoldDB" id="H7FT10"/>
<dbReference type="Pfam" id="PF08239">
    <property type="entry name" value="SH3_3"/>
    <property type="match status" value="1"/>
</dbReference>
<accession>H7FT10</accession>
<dbReference type="InterPro" id="IPR052354">
    <property type="entry name" value="Cell_Wall_Dynamics_Protein"/>
</dbReference>
<dbReference type="InterPro" id="IPR036028">
    <property type="entry name" value="SH3-like_dom_sf"/>
</dbReference>
<dbReference type="PANTHER" id="PTHR34408:SF1">
    <property type="entry name" value="GLYCOSYL HYDROLASE FAMILY 19 DOMAIN-CONTAINING PROTEIN HI_1415"/>
    <property type="match status" value="1"/>
</dbReference>
<dbReference type="InterPro" id="IPR003646">
    <property type="entry name" value="SH3-like_bac-type"/>
</dbReference>
<dbReference type="RefSeq" id="WP_007138606.1">
    <property type="nucleotide sequence ID" value="NZ_AHKF01000018.1"/>
</dbReference>
<organism evidence="3 4">
    <name type="scientific">Flavobacterium frigoris (strain PS1)</name>
    <dbReference type="NCBI Taxonomy" id="1086011"/>
    <lineage>
        <taxon>Bacteria</taxon>
        <taxon>Pseudomonadati</taxon>
        <taxon>Bacteroidota</taxon>
        <taxon>Flavobacteriia</taxon>
        <taxon>Flavobacteriales</taxon>
        <taxon>Flavobacteriaceae</taxon>
        <taxon>Flavobacterium</taxon>
    </lineage>
</organism>
<dbReference type="SUPFAM" id="SSF50044">
    <property type="entry name" value="SH3-domain"/>
    <property type="match status" value="1"/>
</dbReference>